<dbReference type="Gene3D" id="3.40.50.1820">
    <property type="entry name" value="alpha/beta hydrolase"/>
    <property type="match status" value="1"/>
</dbReference>
<feature type="region of interest" description="Disordered" evidence="3">
    <location>
        <begin position="474"/>
        <end position="496"/>
    </location>
</feature>
<keyword evidence="7" id="KW-1185">Reference proteome</keyword>
<gene>
    <name evidence="6" type="ORF">B4U79_02424</name>
</gene>
<organism evidence="6 7">
    <name type="scientific">Dinothrombium tinctorium</name>
    <dbReference type="NCBI Taxonomy" id="1965070"/>
    <lineage>
        <taxon>Eukaryota</taxon>
        <taxon>Metazoa</taxon>
        <taxon>Ecdysozoa</taxon>
        <taxon>Arthropoda</taxon>
        <taxon>Chelicerata</taxon>
        <taxon>Arachnida</taxon>
        <taxon>Acari</taxon>
        <taxon>Acariformes</taxon>
        <taxon>Trombidiformes</taxon>
        <taxon>Prostigmata</taxon>
        <taxon>Anystina</taxon>
        <taxon>Parasitengona</taxon>
        <taxon>Trombidioidea</taxon>
        <taxon>Trombidiidae</taxon>
        <taxon>Dinothrombium</taxon>
    </lineage>
</organism>
<dbReference type="SUPFAM" id="SSF53474">
    <property type="entry name" value="alpha/beta-Hydrolases"/>
    <property type="match status" value="1"/>
</dbReference>
<reference evidence="6 7" key="1">
    <citation type="journal article" date="2018" name="Gigascience">
        <title>Genomes of trombidid mites reveal novel predicted allergens and laterally-transferred genes associated with secondary metabolism.</title>
        <authorList>
            <person name="Dong X."/>
            <person name="Chaisiri K."/>
            <person name="Xia D."/>
            <person name="Armstrong S.D."/>
            <person name="Fang Y."/>
            <person name="Donnelly M.J."/>
            <person name="Kadowaki T."/>
            <person name="McGarry J.W."/>
            <person name="Darby A.C."/>
            <person name="Makepeace B.L."/>
        </authorList>
    </citation>
    <scope>NUCLEOTIDE SEQUENCE [LARGE SCALE GENOMIC DNA]</scope>
    <source>
        <strain evidence="6">UoL-WK</strain>
    </source>
</reference>
<feature type="compositionally biased region" description="Low complexity" evidence="3">
    <location>
        <begin position="484"/>
        <end position="493"/>
    </location>
</feature>
<keyword evidence="4" id="KW-0472">Membrane</keyword>
<feature type="transmembrane region" description="Helical" evidence="4">
    <location>
        <begin position="522"/>
        <end position="550"/>
    </location>
</feature>
<evidence type="ECO:0000313" key="6">
    <source>
        <dbReference type="EMBL" id="RWS08959.1"/>
    </source>
</evidence>
<dbReference type="InterPro" id="IPR051093">
    <property type="entry name" value="Neuroligin/BSAL"/>
</dbReference>
<feature type="domain" description="Carboxylesterase type B" evidence="5">
    <location>
        <begin position="1"/>
        <end position="421"/>
    </location>
</feature>
<keyword evidence="2" id="KW-0325">Glycoprotein</keyword>
<name>A0A443R0Z8_9ACAR</name>
<accession>A0A443R0Z8</accession>
<dbReference type="InterPro" id="IPR002018">
    <property type="entry name" value="CarbesteraseB"/>
</dbReference>
<sequence>MDIIAALHWIHDNMNEIGGDPNNVTLVGHNRGAAFVNLLMISPMGRGLFSKAVLMSGSALSSWSLATEAESHAKYLSKAVNCPNYDNILMVDCLRTKLMEELLKVDLQAEDAFRSSFGPIIDGLVVPSDPRILMESENDSSHHLSYTYPNIRQNVAISSRSVPHHLMYGVTRVESPLLFTADEEKHGIDFERRDEILRTLVRNVVNYYQEVSVCYVVQSRQTLSASKVISLTLINEYTDWSVPSEHPINILDSLIDILGDALVVAPLTSVANMHFKQQQQRYHALEKRPDGGSKQDGPKVFSYVFVYQSEANGYSARLGCVHGDELPYVFGAPFAHFYLQKTLGFFPPNYTKPEVTLSETVMFQWTNFVKYGNPNGKGNSDKERFESIFWPEFDIVQRKYLMIGMKPKVRDHYHSHRLSFWLNLIPKLEKHGKEESDHLKRHLQDQGTLDTEVSVFERISLKFLSSLQTPGQKSSISLQEKSSPTTPTNRPPNILTDLASNAVNATTNSSESQSPTVQQTNYYSTALSITIAIGVILLILNIAIFAGVYYHLNKHKKRKKYPSVGYVDVSQNAPQTVVGQNAQSFGHICCENHHHLCTFNTNEANYSNHCAGAESVTVHCAVSEKLCQCNNCCTTQNVCDTNNCLGVIHEFDEHL</sequence>
<dbReference type="AlphaFoldDB" id="A0A443R0Z8"/>
<proteinExistence type="inferred from homology"/>
<comment type="caution">
    <text evidence="6">The sequence shown here is derived from an EMBL/GenBank/DDBJ whole genome shotgun (WGS) entry which is preliminary data.</text>
</comment>
<dbReference type="STRING" id="1965070.A0A443R0Z8"/>
<evidence type="ECO:0000256" key="1">
    <source>
        <dbReference type="ARBA" id="ARBA00005964"/>
    </source>
</evidence>
<comment type="similarity">
    <text evidence="1">Belongs to the type-B carboxylesterase/lipase family.</text>
</comment>
<keyword evidence="4" id="KW-1133">Transmembrane helix</keyword>
<feature type="non-terminal residue" evidence="6">
    <location>
        <position position="655"/>
    </location>
</feature>
<evidence type="ECO:0000259" key="5">
    <source>
        <dbReference type="Pfam" id="PF00135"/>
    </source>
</evidence>
<evidence type="ECO:0000256" key="3">
    <source>
        <dbReference type="SAM" id="MobiDB-lite"/>
    </source>
</evidence>
<dbReference type="OrthoDB" id="3200163at2759"/>
<dbReference type="InterPro" id="IPR029058">
    <property type="entry name" value="AB_hydrolase_fold"/>
</dbReference>
<dbReference type="EMBL" id="NCKU01002710">
    <property type="protein sequence ID" value="RWS08959.1"/>
    <property type="molecule type" value="Genomic_DNA"/>
</dbReference>
<evidence type="ECO:0000256" key="4">
    <source>
        <dbReference type="SAM" id="Phobius"/>
    </source>
</evidence>
<dbReference type="Pfam" id="PF00135">
    <property type="entry name" value="COesterase"/>
    <property type="match status" value="1"/>
</dbReference>
<evidence type="ECO:0000256" key="2">
    <source>
        <dbReference type="ARBA" id="ARBA00023180"/>
    </source>
</evidence>
<evidence type="ECO:0000313" key="7">
    <source>
        <dbReference type="Proteomes" id="UP000285301"/>
    </source>
</evidence>
<keyword evidence="4" id="KW-0812">Transmembrane</keyword>
<dbReference type="PANTHER" id="PTHR43903">
    <property type="entry name" value="NEUROLIGIN"/>
    <property type="match status" value="1"/>
</dbReference>
<protein>
    <submittedName>
        <fullName evidence="6">Neuroligin-4: X-linked-like protein</fullName>
    </submittedName>
</protein>
<feature type="compositionally biased region" description="Polar residues" evidence="3">
    <location>
        <begin position="474"/>
        <end position="483"/>
    </location>
</feature>
<dbReference type="Proteomes" id="UP000285301">
    <property type="component" value="Unassembled WGS sequence"/>
</dbReference>